<dbReference type="Gene3D" id="2.30.30.40">
    <property type="entry name" value="SH3 Domains"/>
    <property type="match status" value="1"/>
</dbReference>
<comment type="caution">
    <text evidence="5">The sequence shown here is derived from an EMBL/GenBank/DDBJ whole genome shotgun (WGS) entry which is preliminary data.</text>
</comment>
<gene>
    <name evidence="5" type="ORF">DFQ05_1809</name>
</gene>
<keyword evidence="6" id="KW-1185">Reference proteome</keyword>
<keyword evidence="1" id="KW-0802">TPR repeat</keyword>
<dbReference type="InterPro" id="IPR036028">
    <property type="entry name" value="SH3-like_dom_sf"/>
</dbReference>
<dbReference type="EMBL" id="SMGI01000002">
    <property type="protein sequence ID" value="TCK68025.1"/>
    <property type="molecule type" value="Genomic_DNA"/>
</dbReference>
<keyword evidence="2" id="KW-1133">Transmembrane helix</keyword>
<dbReference type="SMART" id="SM00028">
    <property type="entry name" value="TPR"/>
    <property type="match status" value="2"/>
</dbReference>
<dbReference type="SUPFAM" id="SSF50044">
    <property type="entry name" value="SH3-domain"/>
    <property type="match status" value="1"/>
</dbReference>
<feature type="transmembrane region" description="Helical" evidence="2">
    <location>
        <begin position="158"/>
        <end position="178"/>
    </location>
</feature>
<accession>A0A4R1KSJ3</accession>
<dbReference type="PROSITE" id="PS50005">
    <property type="entry name" value="TPR"/>
    <property type="match status" value="2"/>
</dbReference>
<dbReference type="InterPro" id="IPR011990">
    <property type="entry name" value="TPR-like_helical_dom_sf"/>
</dbReference>
<feature type="repeat" description="TPR" evidence="1">
    <location>
        <begin position="54"/>
        <end position="87"/>
    </location>
</feature>
<feature type="repeat" description="TPR" evidence="1">
    <location>
        <begin position="20"/>
        <end position="53"/>
    </location>
</feature>
<dbReference type="Gene3D" id="1.25.40.10">
    <property type="entry name" value="Tetratricopeptide repeat domain"/>
    <property type="match status" value="1"/>
</dbReference>
<dbReference type="PROSITE" id="PS51781">
    <property type="entry name" value="SH3B"/>
    <property type="match status" value="1"/>
</dbReference>
<feature type="transmembrane region" description="Helical" evidence="2">
    <location>
        <begin position="128"/>
        <end position="146"/>
    </location>
</feature>
<protein>
    <submittedName>
        <fullName evidence="5">Tetratricopeptide repeat protein</fullName>
    </submittedName>
</protein>
<evidence type="ECO:0000256" key="1">
    <source>
        <dbReference type="PROSITE-ProRule" id="PRU00339"/>
    </source>
</evidence>
<dbReference type="Pfam" id="PF13432">
    <property type="entry name" value="TPR_16"/>
    <property type="match status" value="1"/>
</dbReference>
<keyword evidence="2" id="KW-0472">Membrane</keyword>
<sequence>MKHILILFIMCLSVFVNAQNDARFNEGNALYNQGKYAEAIKKYEAILETEEHSAALYYNLANAHYKLNNIAPSIFYYEKAKQLSPNDKEIQNNIGFAKNMTVDAIDEVPEVGFSRIFNNLVNTFSSDTWSKIAISGVLLFVFLFLMYHFSEATTQKRVAFIVSAAGIFIAGFSLVMAFQKNSLQKKDNPAIVFAQETRVKANPNKTSEEVFRLHEGTKVQVLETYNNWYKIEIADKTTGWIPLSDVRLLKGF</sequence>
<evidence type="ECO:0000259" key="4">
    <source>
        <dbReference type="PROSITE" id="PS51781"/>
    </source>
</evidence>
<evidence type="ECO:0000313" key="5">
    <source>
        <dbReference type="EMBL" id="TCK68025.1"/>
    </source>
</evidence>
<keyword evidence="2" id="KW-0812">Transmembrane</keyword>
<reference evidence="5 6" key="1">
    <citation type="journal article" date="2015" name="Stand. Genomic Sci.">
        <title>Genomic Encyclopedia of Bacterial and Archaeal Type Strains, Phase III: the genomes of soil and plant-associated and newly described type strains.</title>
        <authorList>
            <person name="Whitman W.B."/>
            <person name="Woyke T."/>
            <person name="Klenk H.P."/>
            <person name="Zhou Y."/>
            <person name="Lilburn T.G."/>
            <person name="Beck B.J."/>
            <person name="De Vos P."/>
            <person name="Vandamme P."/>
            <person name="Eisen J.A."/>
            <person name="Garrity G."/>
            <person name="Hugenholtz P."/>
            <person name="Kyrpides N.C."/>
        </authorList>
    </citation>
    <scope>NUCLEOTIDE SEQUENCE [LARGE SCALE GENOMIC DNA]</scope>
    <source>
        <strain evidence="5 6">CECT 8445</strain>
    </source>
</reference>
<dbReference type="SUPFAM" id="SSF48452">
    <property type="entry name" value="TPR-like"/>
    <property type="match status" value="1"/>
</dbReference>
<evidence type="ECO:0000256" key="3">
    <source>
        <dbReference type="SAM" id="SignalP"/>
    </source>
</evidence>
<feature type="domain" description="SH3b" evidence="4">
    <location>
        <begin position="187"/>
        <end position="250"/>
    </location>
</feature>
<name>A0A4R1KSJ3_9FLAO</name>
<dbReference type="Proteomes" id="UP000295714">
    <property type="component" value="Unassembled WGS sequence"/>
</dbReference>
<evidence type="ECO:0000313" key="6">
    <source>
        <dbReference type="Proteomes" id="UP000295714"/>
    </source>
</evidence>
<dbReference type="RefSeq" id="WP_132705035.1">
    <property type="nucleotide sequence ID" value="NZ_SMGI01000002.1"/>
</dbReference>
<dbReference type="InterPro" id="IPR019734">
    <property type="entry name" value="TPR_rpt"/>
</dbReference>
<organism evidence="5 6">
    <name type="scientific">Winogradskyella wandonensis</name>
    <dbReference type="NCBI Taxonomy" id="1442586"/>
    <lineage>
        <taxon>Bacteria</taxon>
        <taxon>Pseudomonadati</taxon>
        <taxon>Bacteroidota</taxon>
        <taxon>Flavobacteriia</taxon>
        <taxon>Flavobacteriales</taxon>
        <taxon>Flavobacteriaceae</taxon>
        <taxon>Winogradskyella</taxon>
    </lineage>
</organism>
<feature type="signal peptide" evidence="3">
    <location>
        <begin position="1"/>
        <end position="18"/>
    </location>
</feature>
<keyword evidence="3" id="KW-0732">Signal</keyword>
<dbReference type="InterPro" id="IPR003646">
    <property type="entry name" value="SH3-like_bac-type"/>
</dbReference>
<proteinExistence type="predicted"/>
<feature type="chain" id="PRO_5020437074" evidence="3">
    <location>
        <begin position="19"/>
        <end position="252"/>
    </location>
</feature>
<dbReference type="AlphaFoldDB" id="A0A4R1KSJ3"/>
<evidence type="ECO:0000256" key="2">
    <source>
        <dbReference type="SAM" id="Phobius"/>
    </source>
</evidence>
<dbReference type="OrthoDB" id="9776208at2"/>
<dbReference type="Pfam" id="PF08239">
    <property type="entry name" value="SH3_3"/>
    <property type="match status" value="1"/>
</dbReference>